<gene>
    <name evidence="4" type="ORF">M501DRAFT_971220</name>
</gene>
<evidence type="ECO:0000313" key="4">
    <source>
        <dbReference type="EMBL" id="KAF2840815.1"/>
    </source>
</evidence>
<dbReference type="OrthoDB" id="264015at2759"/>
<keyword evidence="2" id="KW-0472">Membrane</keyword>
<dbReference type="Proteomes" id="UP000799429">
    <property type="component" value="Unassembled WGS sequence"/>
</dbReference>
<sequence>MHHHEGELIHVRYSPGIIVGSYFVSLCGAYATVELLHLRSSGKSWRKWAHLAACAVCFGLFAIWCMHFVGNSAIILDQGQIYMQLNYAAKYTVASAIVPCVVLFVGFCIVDRYNDHGKRQFHYAVGVCSVMAGMAIAGMHYIGNLGTTNYKHHHEWGTVLGAIIIASTACWLSLALFYTWRKIWINVWWRRLACAAVLAMAVSAMHWVAAIGTKYELLKMEEGTGLDRHMNLIVASSMSAVACLIICCIALYLNKRRKIMADRAQHVTLASATFDSEGRILVTEQGQLPCHKITRKFNQRSFDDEFNVSHPVYQWLYRASYDWNTVIPLIPAMKAHLRKIGASTDAPRASLGGIATGSVDWDSGDEHVDYSVMFRELFCVAASNLADYLKCTIGELGTLYEEITMSGISNPKPMSAMSSGFRLLKKRVADAESGREHMEPVMFGAGQILFLVRQIDDREATRLIDLGFRFAEVAQVGEVIAKGIQVPVVTMTETINRLRAFPGKDSTIPVPGTYLSCFCIRPIISKRTGVWEVLVTDSQRGRLPMVKVKERPLEDWQMNFIKGMEGMTVNQILTAIQAHKSTANSHSFLQWVFLWENRINQLADVVPEPFFQNAFLSSDLLPAYGQIRDLGMDSKVNILAFCIIPDIHSSSLQISQKLTYIPLTFFLARQRVYENAPDHAKFAKQVFSELGGVMPFASGPATEKGFPASTEVKNRKDSITSFTSKVSSSGFWPFRKRSVPDEEDPPTSDKDSERELVVRPRHAFGGIMVNSIVNIDGAAMTDQMTLGTYAVASADSLADKPTFADTLVTQTKTRWQKGGMKSGH</sequence>
<evidence type="ECO:0000259" key="3">
    <source>
        <dbReference type="PROSITE" id="PS50924"/>
    </source>
</evidence>
<feature type="transmembrane region" description="Helical" evidence="2">
    <location>
        <begin position="162"/>
        <end position="180"/>
    </location>
</feature>
<feature type="transmembrane region" description="Helical" evidence="2">
    <location>
        <begin position="48"/>
        <end position="69"/>
    </location>
</feature>
<feature type="transmembrane region" description="Helical" evidence="2">
    <location>
        <begin position="232"/>
        <end position="253"/>
    </location>
</feature>
<dbReference type="EMBL" id="MU006092">
    <property type="protein sequence ID" value="KAF2840815.1"/>
    <property type="molecule type" value="Genomic_DNA"/>
</dbReference>
<feature type="transmembrane region" description="Helical" evidence="2">
    <location>
        <begin position="192"/>
        <end position="212"/>
    </location>
</feature>
<keyword evidence="2" id="KW-1133">Transmembrane helix</keyword>
<dbReference type="PROSITE" id="PS50924">
    <property type="entry name" value="MHYT"/>
    <property type="match status" value="1"/>
</dbReference>
<evidence type="ECO:0000256" key="1">
    <source>
        <dbReference type="SAM" id="MobiDB-lite"/>
    </source>
</evidence>
<feature type="domain" description="MHYT" evidence="3">
    <location>
        <begin position="13"/>
        <end position="216"/>
    </location>
</feature>
<comment type="caution">
    <text evidence="4">The sequence shown here is derived from an EMBL/GenBank/DDBJ whole genome shotgun (WGS) entry which is preliminary data.</text>
</comment>
<name>A0A9P4SFG9_9PEZI</name>
<feature type="transmembrane region" description="Helical" evidence="2">
    <location>
        <begin position="89"/>
        <end position="109"/>
    </location>
</feature>
<evidence type="ECO:0000256" key="2">
    <source>
        <dbReference type="SAM" id="Phobius"/>
    </source>
</evidence>
<evidence type="ECO:0000313" key="5">
    <source>
        <dbReference type="Proteomes" id="UP000799429"/>
    </source>
</evidence>
<feature type="transmembrane region" description="Helical" evidence="2">
    <location>
        <begin position="16"/>
        <end position="36"/>
    </location>
</feature>
<organism evidence="4 5">
    <name type="scientific">Patellaria atrata CBS 101060</name>
    <dbReference type="NCBI Taxonomy" id="1346257"/>
    <lineage>
        <taxon>Eukaryota</taxon>
        <taxon>Fungi</taxon>
        <taxon>Dikarya</taxon>
        <taxon>Ascomycota</taxon>
        <taxon>Pezizomycotina</taxon>
        <taxon>Dothideomycetes</taxon>
        <taxon>Dothideomycetes incertae sedis</taxon>
        <taxon>Patellariales</taxon>
        <taxon>Patellariaceae</taxon>
        <taxon>Patellaria</taxon>
    </lineage>
</organism>
<dbReference type="Pfam" id="PF03707">
    <property type="entry name" value="MHYT"/>
    <property type="match status" value="2"/>
</dbReference>
<dbReference type="PANTHER" id="PTHR35152:SF1">
    <property type="entry name" value="DOMAIN SIGNALLING PROTEIN, PUTATIVE (AFU_ORTHOLOGUE AFUA_5G11310)-RELATED"/>
    <property type="match status" value="1"/>
</dbReference>
<dbReference type="AlphaFoldDB" id="A0A9P4SFG9"/>
<keyword evidence="2" id="KW-0812">Transmembrane</keyword>
<keyword evidence="5" id="KW-1185">Reference proteome</keyword>
<feature type="region of interest" description="Disordered" evidence="1">
    <location>
        <begin position="734"/>
        <end position="754"/>
    </location>
</feature>
<accession>A0A9P4SFG9</accession>
<proteinExistence type="predicted"/>
<dbReference type="PANTHER" id="PTHR35152">
    <property type="entry name" value="DOMAIN SIGNALLING PROTEIN, PUTATIVE (AFU_ORTHOLOGUE AFUA_5G11310)-RELATED"/>
    <property type="match status" value="1"/>
</dbReference>
<dbReference type="InterPro" id="IPR005330">
    <property type="entry name" value="MHYT_dom"/>
</dbReference>
<reference evidence="4" key="1">
    <citation type="journal article" date="2020" name="Stud. Mycol.">
        <title>101 Dothideomycetes genomes: a test case for predicting lifestyles and emergence of pathogens.</title>
        <authorList>
            <person name="Haridas S."/>
            <person name="Albert R."/>
            <person name="Binder M."/>
            <person name="Bloem J."/>
            <person name="Labutti K."/>
            <person name="Salamov A."/>
            <person name="Andreopoulos B."/>
            <person name="Baker S."/>
            <person name="Barry K."/>
            <person name="Bills G."/>
            <person name="Bluhm B."/>
            <person name="Cannon C."/>
            <person name="Castanera R."/>
            <person name="Culley D."/>
            <person name="Daum C."/>
            <person name="Ezra D."/>
            <person name="Gonzalez J."/>
            <person name="Henrissat B."/>
            <person name="Kuo A."/>
            <person name="Liang C."/>
            <person name="Lipzen A."/>
            <person name="Lutzoni F."/>
            <person name="Magnuson J."/>
            <person name="Mondo S."/>
            <person name="Nolan M."/>
            <person name="Ohm R."/>
            <person name="Pangilinan J."/>
            <person name="Park H.-J."/>
            <person name="Ramirez L."/>
            <person name="Alfaro M."/>
            <person name="Sun H."/>
            <person name="Tritt A."/>
            <person name="Yoshinaga Y."/>
            <person name="Zwiers L.-H."/>
            <person name="Turgeon B."/>
            <person name="Goodwin S."/>
            <person name="Spatafora J."/>
            <person name="Crous P."/>
            <person name="Grigoriev I."/>
        </authorList>
    </citation>
    <scope>NUCLEOTIDE SEQUENCE</scope>
    <source>
        <strain evidence="4">CBS 101060</strain>
    </source>
</reference>
<protein>
    <recommendedName>
        <fullName evidence="3">MHYT domain-containing protein</fullName>
    </recommendedName>
</protein>
<feature type="transmembrane region" description="Helical" evidence="2">
    <location>
        <begin position="121"/>
        <end position="142"/>
    </location>
</feature>